<evidence type="ECO:0000313" key="13">
    <source>
        <dbReference type="Proteomes" id="UP001497453"/>
    </source>
</evidence>
<dbReference type="Gene3D" id="1.50.40.10">
    <property type="entry name" value="Mitochondrial carrier domain"/>
    <property type="match status" value="1"/>
</dbReference>
<reference evidence="13" key="1">
    <citation type="submission" date="2024-04" db="EMBL/GenBank/DDBJ databases">
        <authorList>
            <person name="Shaw F."/>
            <person name="Minotto A."/>
        </authorList>
    </citation>
    <scope>NUCLEOTIDE SEQUENCE [LARGE SCALE GENOMIC DNA]</scope>
</reference>
<evidence type="ECO:0000256" key="7">
    <source>
        <dbReference type="ARBA" id="ARBA00022989"/>
    </source>
</evidence>
<evidence type="ECO:0000256" key="6">
    <source>
        <dbReference type="ARBA" id="ARBA00022792"/>
    </source>
</evidence>
<feature type="repeat" description="Solcar" evidence="10">
    <location>
        <begin position="212"/>
        <end position="307"/>
    </location>
</feature>
<dbReference type="SUPFAM" id="SSF103506">
    <property type="entry name" value="Mitochondrial carrier"/>
    <property type="match status" value="1"/>
</dbReference>
<keyword evidence="9 10" id="KW-0472">Membrane</keyword>
<dbReference type="PANTHER" id="PTHR45928:SF1">
    <property type="entry name" value="RE38146P"/>
    <property type="match status" value="1"/>
</dbReference>
<keyword evidence="5" id="KW-0677">Repeat</keyword>
<name>A0ABP1DI02_9APHY</name>
<dbReference type="Pfam" id="PF00153">
    <property type="entry name" value="Mito_carr"/>
    <property type="match status" value="3"/>
</dbReference>
<keyword evidence="7" id="KW-1133">Transmembrane helix</keyword>
<evidence type="ECO:0000313" key="12">
    <source>
        <dbReference type="EMBL" id="CAL1707470.1"/>
    </source>
</evidence>
<evidence type="ECO:0000256" key="2">
    <source>
        <dbReference type="ARBA" id="ARBA00006375"/>
    </source>
</evidence>
<evidence type="ECO:0000256" key="5">
    <source>
        <dbReference type="ARBA" id="ARBA00022737"/>
    </source>
</evidence>
<feature type="repeat" description="Solcar" evidence="10">
    <location>
        <begin position="6"/>
        <end position="98"/>
    </location>
</feature>
<keyword evidence="13" id="KW-1185">Reference proteome</keyword>
<evidence type="ECO:0000256" key="4">
    <source>
        <dbReference type="ARBA" id="ARBA00022692"/>
    </source>
</evidence>
<evidence type="ECO:0000256" key="11">
    <source>
        <dbReference type="RuleBase" id="RU000488"/>
    </source>
</evidence>
<evidence type="ECO:0000256" key="8">
    <source>
        <dbReference type="ARBA" id="ARBA00023128"/>
    </source>
</evidence>
<evidence type="ECO:0000256" key="1">
    <source>
        <dbReference type="ARBA" id="ARBA00004448"/>
    </source>
</evidence>
<dbReference type="InterPro" id="IPR023395">
    <property type="entry name" value="MCP_dom_sf"/>
</dbReference>
<keyword evidence="3 11" id="KW-0813">Transport</keyword>
<protein>
    <recommendedName>
        <fullName evidence="14">Mitochondrial oxaloacetate transport protein</fullName>
    </recommendedName>
</protein>
<dbReference type="InterPro" id="IPR051508">
    <property type="entry name" value="Mito_Carrier_Antiporter"/>
</dbReference>
<proteinExistence type="inferred from homology"/>
<evidence type="ECO:0000256" key="9">
    <source>
        <dbReference type="ARBA" id="ARBA00023136"/>
    </source>
</evidence>
<accession>A0ABP1DI02</accession>
<sequence>MSAQPISTPEAFGLGGIAACMAVTVSNPAEVAKTRLQLQGELAKNGGVKVYKNTLDVLVKTARNEGIAGVQRGLAPAYIYQILVNGARLGFYEPFRQSLNRFAGLSLKEQTTITSTLAGASSGAVGACLANPLFLVKARMQAYSPSLPVGTQHRYKGWFDALSSIFRAEGVRGLARGMDAAVLRTAMGSSVQLPSYGWTKNKLVAHGILPADSFWTYLVSSSVSGICVLTVMQPTDTTLTRMYNQPTKRLSNGKHVGVLYKNPIDCLWKILKTEGPLGWYKGSTAHFLRITPHTIITLTANDMIIGMYKNACFS</sequence>
<dbReference type="Proteomes" id="UP001497453">
    <property type="component" value="Chromosome 4"/>
</dbReference>
<dbReference type="EMBL" id="OZ037947">
    <property type="protein sequence ID" value="CAL1707470.1"/>
    <property type="molecule type" value="Genomic_DNA"/>
</dbReference>
<gene>
    <name evidence="12" type="ORF">GFSPODELE1_LOCUS6384</name>
</gene>
<organism evidence="12 13">
    <name type="scientific">Somion occarium</name>
    <dbReference type="NCBI Taxonomy" id="3059160"/>
    <lineage>
        <taxon>Eukaryota</taxon>
        <taxon>Fungi</taxon>
        <taxon>Dikarya</taxon>
        <taxon>Basidiomycota</taxon>
        <taxon>Agaricomycotina</taxon>
        <taxon>Agaricomycetes</taxon>
        <taxon>Polyporales</taxon>
        <taxon>Cerrenaceae</taxon>
        <taxon>Somion</taxon>
    </lineage>
</organism>
<keyword evidence="4 10" id="KW-0812">Transmembrane</keyword>
<keyword evidence="8" id="KW-0496">Mitochondrion</keyword>
<comment type="subcellular location">
    <subcellularLocation>
        <location evidence="1">Mitochondrion inner membrane</location>
        <topology evidence="1">Multi-pass membrane protein</topology>
    </subcellularLocation>
</comment>
<dbReference type="InterPro" id="IPR018108">
    <property type="entry name" value="MCP_transmembrane"/>
</dbReference>
<evidence type="ECO:0000256" key="10">
    <source>
        <dbReference type="PROSITE-ProRule" id="PRU00282"/>
    </source>
</evidence>
<feature type="repeat" description="Solcar" evidence="10">
    <location>
        <begin position="110"/>
        <end position="202"/>
    </location>
</feature>
<dbReference type="PROSITE" id="PS50920">
    <property type="entry name" value="SOLCAR"/>
    <property type="match status" value="3"/>
</dbReference>
<comment type="similarity">
    <text evidence="2 11">Belongs to the mitochondrial carrier (TC 2.A.29) family.</text>
</comment>
<dbReference type="PANTHER" id="PTHR45928">
    <property type="entry name" value="RE38146P"/>
    <property type="match status" value="1"/>
</dbReference>
<evidence type="ECO:0008006" key="14">
    <source>
        <dbReference type="Google" id="ProtNLM"/>
    </source>
</evidence>
<evidence type="ECO:0000256" key="3">
    <source>
        <dbReference type="ARBA" id="ARBA00022448"/>
    </source>
</evidence>
<keyword evidence="6" id="KW-0999">Mitochondrion inner membrane</keyword>